<dbReference type="PANTHER" id="PTHR11106">
    <property type="entry name" value="GANGLIOSIDE INDUCED DIFFERENTIATION ASSOCIATED PROTEIN 2-RELATED"/>
    <property type="match status" value="1"/>
</dbReference>
<dbReference type="Gene3D" id="3.40.525.10">
    <property type="entry name" value="CRAL-TRIO lipid binding domain"/>
    <property type="match status" value="1"/>
</dbReference>
<organism evidence="3 4">
    <name type="scientific">Orchesella dallaii</name>
    <dbReference type="NCBI Taxonomy" id="48710"/>
    <lineage>
        <taxon>Eukaryota</taxon>
        <taxon>Metazoa</taxon>
        <taxon>Ecdysozoa</taxon>
        <taxon>Arthropoda</taxon>
        <taxon>Hexapoda</taxon>
        <taxon>Collembola</taxon>
        <taxon>Entomobryomorpha</taxon>
        <taxon>Entomobryoidea</taxon>
        <taxon>Orchesellidae</taxon>
        <taxon>Orchesellinae</taxon>
        <taxon>Orchesella</taxon>
    </lineage>
</organism>
<dbReference type="Pfam" id="PF13716">
    <property type="entry name" value="CRAL_TRIO_2"/>
    <property type="match status" value="1"/>
</dbReference>
<feature type="region of interest" description="Disordered" evidence="1">
    <location>
        <begin position="281"/>
        <end position="303"/>
    </location>
</feature>
<dbReference type="EMBL" id="CAXLJM020000053">
    <property type="protein sequence ID" value="CAL8117229.1"/>
    <property type="molecule type" value="Genomic_DNA"/>
</dbReference>
<dbReference type="Proteomes" id="UP001642540">
    <property type="component" value="Unassembled WGS sequence"/>
</dbReference>
<dbReference type="Gene3D" id="3.40.220.10">
    <property type="entry name" value="Leucine Aminopeptidase, subunit E, domain 1"/>
    <property type="match status" value="1"/>
</dbReference>
<feature type="domain" description="Macro" evidence="2">
    <location>
        <begin position="51"/>
        <end position="242"/>
    </location>
</feature>
<protein>
    <recommendedName>
        <fullName evidence="2">Macro domain-containing protein</fullName>
    </recommendedName>
</protein>
<dbReference type="CDD" id="cd00170">
    <property type="entry name" value="SEC14"/>
    <property type="match status" value="1"/>
</dbReference>
<sequence>MEHMNVDTMGCTETEESSGAMKWSEMDLSHVNLNQNLSNWPHQLSTRSFDSSPFPVDPVLNSRVSLWFGDILALSVDGLTQTTNETVDTLPEHILTRSGAAYLTEIRHQLRSIRTGEARTVASHPNLPCRDLVLTVTPKYSEKHRTAAETALFSCYRSVLERACEKNMDCVAIPTLHKGGCTTTTTPTGTSSAFPDELAAHVAIRTVRRWLEQGHSSPRLVILAVTDHNLFQLYTSLMVSYFPRDSLHENYACSRLSIPDIGDEEGAPWLPDRKIRIFSNPAGGAHSKKGEEGGGGNPSFAHHPKNLNLNLNGCGGEDYTEEGDGDGIMEQLNKDFLQMKEDVDKERLIVNGRKRRSLSSLNETERHIAIEIETKERQERILRRARTEDLSSIERTGCIFRNGVDRWGRHLVIVVGKWFRPEAVDLDKAFLYLVRLLDEINGPYCVVYYHTCTGGENRPSLRWMRAVYDNMEYRFKKNLKSLLIVHPTMWTKVLCWWFTTFMAPAIKLKLHNIAGLEELYSTVEPSQIQVPAFISEHDITINGYAGVAYSHTHSAASTPVSS</sequence>
<name>A0ABP1R1S0_9HEXA</name>
<evidence type="ECO:0000259" key="2">
    <source>
        <dbReference type="PROSITE" id="PS51154"/>
    </source>
</evidence>
<accession>A0ABP1R1S0</accession>
<gene>
    <name evidence="3" type="ORF">ODALV1_LOCUS17593</name>
</gene>
<dbReference type="SUPFAM" id="SSF52949">
    <property type="entry name" value="Macro domain-like"/>
    <property type="match status" value="1"/>
</dbReference>
<reference evidence="3 4" key="1">
    <citation type="submission" date="2024-08" db="EMBL/GenBank/DDBJ databases">
        <authorList>
            <person name="Cucini C."/>
            <person name="Frati F."/>
        </authorList>
    </citation>
    <scope>NUCLEOTIDE SEQUENCE [LARGE SCALE GENOMIC DNA]</scope>
</reference>
<evidence type="ECO:0000256" key="1">
    <source>
        <dbReference type="SAM" id="MobiDB-lite"/>
    </source>
</evidence>
<dbReference type="InterPro" id="IPR001251">
    <property type="entry name" value="CRAL-TRIO_dom"/>
</dbReference>
<dbReference type="SUPFAM" id="SSF52087">
    <property type="entry name" value="CRAL/TRIO domain"/>
    <property type="match status" value="1"/>
</dbReference>
<evidence type="ECO:0000313" key="3">
    <source>
        <dbReference type="EMBL" id="CAL8117229.1"/>
    </source>
</evidence>
<dbReference type="PROSITE" id="PS51154">
    <property type="entry name" value="MACRO"/>
    <property type="match status" value="1"/>
</dbReference>
<dbReference type="InterPro" id="IPR043472">
    <property type="entry name" value="Macro_dom-like"/>
</dbReference>
<dbReference type="InterPro" id="IPR002589">
    <property type="entry name" value="Macro_dom"/>
</dbReference>
<evidence type="ECO:0000313" key="4">
    <source>
        <dbReference type="Proteomes" id="UP001642540"/>
    </source>
</evidence>
<dbReference type="InterPro" id="IPR036865">
    <property type="entry name" value="CRAL-TRIO_dom_sf"/>
</dbReference>
<proteinExistence type="predicted"/>
<comment type="caution">
    <text evidence="3">The sequence shown here is derived from an EMBL/GenBank/DDBJ whole genome shotgun (WGS) entry which is preliminary data.</text>
</comment>
<dbReference type="PANTHER" id="PTHR11106:SF72">
    <property type="entry name" value="GANGLIOSIDE-INDUCED DIFFERENTIATION-ASSOCIATED PROTEIN 2"/>
    <property type="match status" value="1"/>
</dbReference>
<keyword evidence="4" id="KW-1185">Reference proteome</keyword>
<dbReference type="Pfam" id="PF01661">
    <property type="entry name" value="Macro"/>
    <property type="match status" value="1"/>
</dbReference>